<dbReference type="AlphaFoldDB" id="A0AAW0JUM9"/>
<organism evidence="1 2">
    <name type="scientific">Quercus suber</name>
    <name type="common">Cork oak</name>
    <dbReference type="NCBI Taxonomy" id="58331"/>
    <lineage>
        <taxon>Eukaryota</taxon>
        <taxon>Viridiplantae</taxon>
        <taxon>Streptophyta</taxon>
        <taxon>Embryophyta</taxon>
        <taxon>Tracheophyta</taxon>
        <taxon>Spermatophyta</taxon>
        <taxon>Magnoliopsida</taxon>
        <taxon>eudicotyledons</taxon>
        <taxon>Gunneridae</taxon>
        <taxon>Pentapetalae</taxon>
        <taxon>rosids</taxon>
        <taxon>fabids</taxon>
        <taxon>Fagales</taxon>
        <taxon>Fagaceae</taxon>
        <taxon>Quercus</taxon>
    </lineage>
</organism>
<proteinExistence type="predicted"/>
<dbReference type="Gramene" id="rna-CFP56_41697">
    <property type="protein sequence ID" value="cds-POE46452.1"/>
    <property type="gene ID" value="gene-CFP56_41697"/>
</dbReference>
<protein>
    <submittedName>
        <fullName evidence="1">Uncharacterized protein</fullName>
    </submittedName>
</protein>
<evidence type="ECO:0000313" key="1">
    <source>
        <dbReference type="EMBL" id="KAK7830430.1"/>
    </source>
</evidence>
<reference evidence="1 2" key="1">
    <citation type="journal article" date="2018" name="Sci. Data">
        <title>The draft genome sequence of cork oak.</title>
        <authorList>
            <person name="Ramos A.M."/>
            <person name="Usie A."/>
            <person name="Barbosa P."/>
            <person name="Barros P.M."/>
            <person name="Capote T."/>
            <person name="Chaves I."/>
            <person name="Simoes F."/>
            <person name="Abreu I."/>
            <person name="Carrasquinho I."/>
            <person name="Faro C."/>
            <person name="Guimaraes J.B."/>
            <person name="Mendonca D."/>
            <person name="Nobrega F."/>
            <person name="Rodrigues L."/>
            <person name="Saibo N.J.M."/>
            <person name="Varela M.C."/>
            <person name="Egas C."/>
            <person name="Matos J."/>
            <person name="Miguel C.M."/>
            <person name="Oliveira M.M."/>
            <person name="Ricardo C.P."/>
            <person name="Goncalves S."/>
        </authorList>
    </citation>
    <scope>NUCLEOTIDE SEQUENCE [LARGE SCALE GENOMIC DNA]</scope>
    <source>
        <strain evidence="2">cv. HL8</strain>
    </source>
</reference>
<evidence type="ECO:0000313" key="2">
    <source>
        <dbReference type="Proteomes" id="UP000237347"/>
    </source>
</evidence>
<dbReference type="Proteomes" id="UP000237347">
    <property type="component" value="Unassembled WGS sequence"/>
</dbReference>
<sequence length="73" mass="8141">MEVGVRTTHQKVEKEICGSMVDVPSQMTVVSYGNMEELDNDGEMVVEEKCSSMEVVVVVVVVEMVMENEEVET</sequence>
<comment type="caution">
    <text evidence="1">The sequence shown here is derived from an EMBL/GenBank/DDBJ whole genome shotgun (WGS) entry which is preliminary data.</text>
</comment>
<name>A0AAW0JUM9_QUESU</name>
<gene>
    <name evidence="1" type="ORF">CFP56_028199</name>
</gene>
<keyword evidence="2" id="KW-1185">Reference proteome</keyword>
<dbReference type="EMBL" id="PKMF04000462">
    <property type="protein sequence ID" value="KAK7830430.1"/>
    <property type="molecule type" value="Genomic_DNA"/>
</dbReference>
<accession>A0AAW0JUM9</accession>